<reference evidence="2 3" key="1">
    <citation type="submission" date="2022-06" db="EMBL/GenBank/DDBJ databases">
        <title>Haloarcula sp. a new haloarchaeum isolate from saline soil.</title>
        <authorList>
            <person name="Strakova D."/>
            <person name="Galisteo C."/>
            <person name="Sanchez-Porro C."/>
            <person name="Ventosa A."/>
        </authorList>
    </citation>
    <scope>NUCLEOTIDE SEQUENCE [LARGE SCALE GENOMIC DNA]</scope>
    <source>
        <strain evidence="2 3">S1CR25-12</strain>
    </source>
</reference>
<keyword evidence="1" id="KW-0472">Membrane</keyword>
<keyword evidence="3" id="KW-1185">Reference proteome</keyword>
<evidence type="ECO:0000313" key="2">
    <source>
        <dbReference type="EMBL" id="MDS0259251.1"/>
    </source>
</evidence>
<evidence type="ECO:0000256" key="1">
    <source>
        <dbReference type="SAM" id="Phobius"/>
    </source>
</evidence>
<name>A0ABU2FBZ6_9EURY</name>
<dbReference type="EMBL" id="JAMQON010000001">
    <property type="protein sequence ID" value="MDS0259251.1"/>
    <property type="molecule type" value="Genomic_DNA"/>
</dbReference>
<dbReference type="Proteomes" id="UP001259659">
    <property type="component" value="Unassembled WGS sequence"/>
</dbReference>
<organism evidence="2 3">
    <name type="scientific">Haloarcula saliterrae</name>
    <dbReference type="NCBI Taxonomy" id="2950534"/>
    <lineage>
        <taxon>Archaea</taxon>
        <taxon>Methanobacteriati</taxon>
        <taxon>Methanobacteriota</taxon>
        <taxon>Stenosarchaea group</taxon>
        <taxon>Halobacteria</taxon>
        <taxon>Halobacteriales</taxon>
        <taxon>Haloarculaceae</taxon>
        <taxon>Haloarcula</taxon>
    </lineage>
</organism>
<evidence type="ECO:0008006" key="4">
    <source>
        <dbReference type="Google" id="ProtNLM"/>
    </source>
</evidence>
<accession>A0ABU2FBZ6</accession>
<dbReference type="RefSeq" id="WP_310918837.1">
    <property type="nucleotide sequence ID" value="NZ_JAMQON010000001.1"/>
</dbReference>
<keyword evidence="1" id="KW-1133">Transmembrane helix</keyword>
<evidence type="ECO:0000313" key="3">
    <source>
        <dbReference type="Proteomes" id="UP001259659"/>
    </source>
</evidence>
<proteinExistence type="predicted"/>
<comment type="caution">
    <text evidence="2">The sequence shown here is derived from an EMBL/GenBank/DDBJ whole genome shotgun (WGS) entry which is preliminary data.</text>
</comment>
<protein>
    <recommendedName>
        <fullName evidence="4">Zinc ribbon domain-containing protein</fullName>
    </recommendedName>
</protein>
<sequence>MDWRCKWCGKPHAENDPPCDNCGHGRFEKAVVQMGPDSTGDATQVVWACTECGREHQKHSPPCSRCGNATLEQREADYSDLEEVGETGWLDILDRRHAAGFAVAGVLALVLGLGVVGVVDLPGLGGPPSPPDAPGENETASGVSLADMEASFVATINARRADEGASSLEYGETVATMATYYNKRVVESRYGEADPPTRSELDPFDPACGDSSEVALLHQEFAGPNPNTNVTADGGPSADPYGSALAFVFVEGSDRSVGGSIVEKRGLSAIGVDIHADPQGDFHVTVGYC</sequence>
<gene>
    <name evidence="2" type="ORF">NDI56_07580</name>
</gene>
<keyword evidence="1" id="KW-0812">Transmembrane</keyword>
<feature type="transmembrane region" description="Helical" evidence="1">
    <location>
        <begin position="98"/>
        <end position="119"/>
    </location>
</feature>